<protein>
    <submittedName>
        <fullName evidence="2">Uncharacterized protein</fullName>
    </submittedName>
</protein>
<dbReference type="KEGG" id="ssck:SPSK_00596"/>
<dbReference type="GeneID" id="27662838"/>
<dbReference type="AlphaFoldDB" id="A0A0F2LRB4"/>
<organism evidence="2 3">
    <name type="scientific">Sporothrix schenckii 1099-18</name>
    <dbReference type="NCBI Taxonomy" id="1397361"/>
    <lineage>
        <taxon>Eukaryota</taxon>
        <taxon>Fungi</taxon>
        <taxon>Dikarya</taxon>
        <taxon>Ascomycota</taxon>
        <taxon>Pezizomycotina</taxon>
        <taxon>Sordariomycetes</taxon>
        <taxon>Sordariomycetidae</taxon>
        <taxon>Ophiostomatales</taxon>
        <taxon>Ophiostomataceae</taxon>
        <taxon>Sporothrix</taxon>
    </lineage>
</organism>
<reference evidence="2 3" key="1">
    <citation type="journal article" date="2014" name="BMC Genomics">
        <title>Comparative genomics of the major fungal agents of human and animal Sporotrichosis: Sporothrix schenckii and Sporothrix brasiliensis.</title>
        <authorList>
            <person name="Teixeira M.M."/>
            <person name="de Almeida L.G."/>
            <person name="Kubitschek-Barreira P."/>
            <person name="Alves F.L."/>
            <person name="Kioshima E.S."/>
            <person name="Abadio A.K."/>
            <person name="Fernandes L."/>
            <person name="Derengowski L.S."/>
            <person name="Ferreira K.S."/>
            <person name="Souza R.C."/>
            <person name="Ruiz J.C."/>
            <person name="de Andrade N.C."/>
            <person name="Paes H.C."/>
            <person name="Nicola A.M."/>
            <person name="Albuquerque P."/>
            <person name="Gerber A.L."/>
            <person name="Martins V.P."/>
            <person name="Peconick L.D."/>
            <person name="Neto A.V."/>
            <person name="Chaucanez C.B."/>
            <person name="Silva P.A."/>
            <person name="Cunha O.L."/>
            <person name="de Oliveira F.F."/>
            <person name="dos Santos T.C."/>
            <person name="Barros A.L."/>
            <person name="Soares M.A."/>
            <person name="de Oliveira L.M."/>
            <person name="Marini M.M."/>
            <person name="Villalobos-Duno H."/>
            <person name="Cunha M.M."/>
            <person name="de Hoog S."/>
            <person name="da Silveira J.F."/>
            <person name="Henrissat B."/>
            <person name="Nino-Vega G.A."/>
            <person name="Cisalpino P.S."/>
            <person name="Mora-Montes H.M."/>
            <person name="Almeida S.R."/>
            <person name="Stajich J.E."/>
            <person name="Lopes-Bezerra L.M."/>
            <person name="Vasconcelos A.T."/>
            <person name="Felipe M.S."/>
        </authorList>
    </citation>
    <scope>NUCLEOTIDE SEQUENCE [LARGE SCALE GENOMIC DNA]</scope>
    <source>
        <strain evidence="2 3">1099-18</strain>
    </source>
</reference>
<dbReference type="Proteomes" id="UP000033710">
    <property type="component" value="Unassembled WGS sequence"/>
</dbReference>
<feature type="region of interest" description="Disordered" evidence="1">
    <location>
        <begin position="1"/>
        <end position="134"/>
    </location>
</feature>
<sequence>MDVKETNMDVKETENGSKAASIHVRGQAGQARQTRQARYNEAGSTEVTVKWPGGNGKKKRRRGQGVTKEIEDTQRKATAVRSTGGPVEAAGQQKKEEEGSNDTLGSRTAQDKGSVGGRGRAGVSTRDPARLGRWGPQSRVEKLVLARDERAAFVDRDGGCVEGDAGAAYCRTRFGDGIGPEMNDERMQGND</sequence>
<proteinExistence type="predicted"/>
<reference evidence="2 3" key="2">
    <citation type="journal article" date="2015" name="Eukaryot. Cell">
        <title>Asexual propagation of a virulent clone complex in a human and feline outbreak of sporotrichosis.</title>
        <authorList>
            <person name="Teixeira Mde M."/>
            <person name="Rodrigues A.M."/>
            <person name="Tsui C.K."/>
            <person name="de Almeida L.G."/>
            <person name="Van Diepeningen A.D."/>
            <person name="van den Ende B.G."/>
            <person name="Fernandes G.F."/>
            <person name="Kano R."/>
            <person name="Hamelin R.C."/>
            <person name="Lopes-Bezerra L.M."/>
            <person name="Vasconcelos A.T."/>
            <person name="de Hoog S."/>
            <person name="de Camargo Z.P."/>
            <person name="Felipe M.S."/>
        </authorList>
    </citation>
    <scope>NUCLEOTIDE SEQUENCE [LARGE SCALE GENOMIC DNA]</scope>
    <source>
        <strain evidence="2 3">1099-18</strain>
    </source>
</reference>
<feature type="compositionally biased region" description="Low complexity" evidence="1">
    <location>
        <begin position="25"/>
        <end position="37"/>
    </location>
</feature>
<accession>A0A0F2LRB4</accession>
<name>A0A0F2LRB4_SPOSC</name>
<gene>
    <name evidence="2" type="ORF">SPSK_00596</name>
</gene>
<dbReference type="VEuPathDB" id="FungiDB:SPSK_00596"/>
<feature type="compositionally biased region" description="Basic and acidic residues" evidence="1">
    <location>
        <begin position="1"/>
        <end position="15"/>
    </location>
</feature>
<dbReference type="EMBL" id="AXCR01000012">
    <property type="protein sequence ID" value="KJR80073.1"/>
    <property type="molecule type" value="Genomic_DNA"/>
</dbReference>
<dbReference type="RefSeq" id="XP_016582749.1">
    <property type="nucleotide sequence ID" value="XM_016727561.1"/>
</dbReference>
<evidence type="ECO:0000256" key="1">
    <source>
        <dbReference type="SAM" id="MobiDB-lite"/>
    </source>
</evidence>
<comment type="caution">
    <text evidence="2">The sequence shown here is derived from an EMBL/GenBank/DDBJ whole genome shotgun (WGS) entry which is preliminary data.</text>
</comment>
<evidence type="ECO:0000313" key="2">
    <source>
        <dbReference type="EMBL" id="KJR80073.1"/>
    </source>
</evidence>
<evidence type="ECO:0000313" key="3">
    <source>
        <dbReference type="Proteomes" id="UP000033710"/>
    </source>
</evidence>